<comment type="subcellular location">
    <subcellularLocation>
        <location evidence="1">Endomembrane system</location>
    </subcellularLocation>
</comment>
<dbReference type="GO" id="GO:0030117">
    <property type="term" value="C:membrane coat"/>
    <property type="evidence" value="ECO:0007669"/>
    <property type="project" value="InterPro"/>
</dbReference>
<dbReference type="Gene3D" id="1.25.10.10">
    <property type="entry name" value="Leucine-rich Repeat Variant"/>
    <property type="match status" value="1"/>
</dbReference>
<keyword evidence="2" id="KW-0813">Transport</keyword>
<dbReference type="AlphaFoldDB" id="A0A8H4R1Z7"/>
<reference evidence="7 8" key="1">
    <citation type="submission" date="2019-12" db="EMBL/GenBank/DDBJ databases">
        <authorList>
            <person name="Floudas D."/>
            <person name="Bentzer J."/>
            <person name="Ahren D."/>
            <person name="Johansson T."/>
            <person name="Persson P."/>
            <person name="Tunlid A."/>
        </authorList>
    </citation>
    <scope>NUCLEOTIDE SEQUENCE [LARGE SCALE GENOMIC DNA]</scope>
    <source>
        <strain evidence="7 8">CBS 102.39</strain>
    </source>
</reference>
<dbReference type="Proteomes" id="UP000521872">
    <property type="component" value="Unassembled WGS sequence"/>
</dbReference>
<keyword evidence="3" id="KW-0653">Protein transport</keyword>
<dbReference type="InterPro" id="IPR011989">
    <property type="entry name" value="ARM-like"/>
</dbReference>
<evidence type="ECO:0000256" key="2">
    <source>
        <dbReference type="ARBA" id="ARBA00022448"/>
    </source>
</evidence>
<evidence type="ECO:0000256" key="1">
    <source>
        <dbReference type="ARBA" id="ARBA00004308"/>
    </source>
</evidence>
<keyword evidence="8" id="KW-1185">Reference proteome</keyword>
<dbReference type="GO" id="GO:0012505">
    <property type="term" value="C:endomembrane system"/>
    <property type="evidence" value="ECO:0007669"/>
    <property type="project" value="UniProtKB-SubCell"/>
</dbReference>
<protein>
    <recommendedName>
        <fullName evidence="6">Clathrin/coatomer adaptor adaptin-like N-terminal domain-containing protein</fullName>
    </recommendedName>
</protein>
<sequence>MDIPFHSSGALSRAHYTIVRKVESAPTVQSADQHIFLEIKSTHIQLSHPKLTLDKCKECLVILLYCYHTVTPGFLPPDAFDFAFPHAINMAEAGRTIEEKRLGYLVCSEMMPLEHELRLMLINTLRKDIESDDIPLICMALDNLIISPNEDVIPAVQSHLHDLLAHDHPQVRRRTLFAFRALSTCDRALLDRIHGSIIDALRDHDYSVVKAALILAEGFPKDALLSAAVNELFKTEVTDSNHMDEDIILNLLQAFRKLELTVTSVPLVYDILQRACRDEKSNARSQAVIQAVFATLSQISSSVLINLEKSTSVSSVGCIRHLLVSHNPNDVHLFVACLEQLEASCWAGTSPEYEPVLDALEFERIMQLLNYPDEEIARKVLRVVNKVDPAILEAQISLLMEKVPEPAERGAFTSRVLNIAFTRYALDGGEYARQVIELARHLEAGLKTQPVFKEVIELALNHAHLSEHPGFLTSFSDYLIEQLINEHSVLGPTTMVIAAALLTEVAKALPSPGRILSSLASRLSECPTIVQEPLLISMIRLRAECSEVPASVAEAVKGLAQSKHRSTKLRCTQFLNFYEDKEALIQIVNNLPSSSLPDFLIALESHRPPHSSESVRSSSPYSRSSSRSTRPVASLKYAAYAQPELPHTAFRISGRKPTPHQGSSDGTAGALPDSTKRNSPSLSLSAGHLALANSFNDLHLSEELHDPSGPNHIQPEARTDLINLESPFTMDASMRHESVESLVRDEDFEELWNLHQASCDLRGWCNTPIDDLTRRLQRVKGRHLRVISADLAPFIGELKVEMIVNGQKERSSAILLRLRESEEESCLWRLRCSDVRAGEEIERVLSSS</sequence>
<evidence type="ECO:0000256" key="4">
    <source>
        <dbReference type="ARBA" id="ARBA00023136"/>
    </source>
</evidence>
<proteinExistence type="predicted"/>
<evidence type="ECO:0000313" key="8">
    <source>
        <dbReference type="Proteomes" id="UP000521872"/>
    </source>
</evidence>
<dbReference type="InterPro" id="IPR050840">
    <property type="entry name" value="Adaptor_Complx_Large_Subunit"/>
</dbReference>
<accession>A0A8H4R1Z7</accession>
<dbReference type="GO" id="GO:0016192">
    <property type="term" value="P:vesicle-mediated transport"/>
    <property type="evidence" value="ECO:0007669"/>
    <property type="project" value="InterPro"/>
</dbReference>
<dbReference type="InterPro" id="IPR002553">
    <property type="entry name" value="Clathrin/coatomer_adapt-like_N"/>
</dbReference>
<dbReference type="InterPro" id="IPR016024">
    <property type="entry name" value="ARM-type_fold"/>
</dbReference>
<feature type="region of interest" description="Disordered" evidence="5">
    <location>
        <begin position="650"/>
        <end position="682"/>
    </location>
</feature>
<keyword evidence="4" id="KW-0472">Membrane</keyword>
<dbReference type="GO" id="GO:0006886">
    <property type="term" value="P:intracellular protein transport"/>
    <property type="evidence" value="ECO:0007669"/>
    <property type="project" value="InterPro"/>
</dbReference>
<evidence type="ECO:0000259" key="6">
    <source>
        <dbReference type="Pfam" id="PF01602"/>
    </source>
</evidence>
<evidence type="ECO:0000256" key="5">
    <source>
        <dbReference type="SAM" id="MobiDB-lite"/>
    </source>
</evidence>
<feature type="region of interest" description="Disordered" evidence="5">
    <location>
        <begin position="607"/>
        <end position="629"/>
    </location>
</feature>
<dbReference type="EMBL" id="JAACJL010000015">
    <property type="protein sequence ID" value="KAF4621331.1"/>
    <property type="molecule type" value="Genomic_DNA"/>
</dbReference>
<dbReference type="SUPFAM" id="SSF48371">
    <property type="entry name" value="ARM repeat"/>
    <property type="match status" value="1"/>
</dbReference>
<name>A0A8H4R1Z7_9AGAR</name>
<dbReference type="PANTHER" id="PTHR22780">
    <property type="entry name" value="ADAPTIN, ALPHA/GAMMA/EPSILON"/>
    <property type="match status" value="1"/>
</dbReference>
<dbReference type="Pfam" id="PF01602">
    <property type="entry name" value="Adaptin_N"/>
    <property type="match status" value="1"/>
</dbReference>
<organism evidence="7 8">
    <name type="scientific">Agrocybe pediades</name>
    <dbReference type="NCBI Taxonomy" id="84607"/>
    <lineage>
        <taxon>Eukaryota</taxon>
        <taxon>Fungi</taxon>
        <taxon>Dikarya</taxon>
        <taxon>Basidiomycota</taxon>
        <taxon>Agaricomycotina</taxon>
        <taxon>Agaricomycetes</taxon>
        <taxon>Agaricomycetidae</taxon>
        <taxon>Agaricales</taxon>
        <taxon>Agaricineae</taxon>
        <taxon>Strophariaceae</taxon>
        <taxon>Agrocybe</taxon>
    </lineage>
</organism>
<feature type="compositionally biased region" description="Low complexity" evidence="5">
    <location>
        <begin position="611"/>
        <end position="629"/>
    </location>
</feature>
<evidence type="ECO:0000313" key="7">
    <source>
        <dbReference type="EMBL" id="KAF4621331.1"/>
    </source>
</evidence>
<feature type="domain" description="Clathrin/coatomer adaptor adaptin-like N-terminal" evidence="6">
    <location>
        <begin position="80"/>
        <end position="328"/>
    </location>
</feature>
<evidence type="ECO:0000256" key="3">
    <source>
        <dbReference type="ARBA" id="ARBA00022927"/>
    </source>
</evidence>
<comment type="caution">
    <text evidence="7">The sequence shown here is derived from an EMBL/GenBank/DDBJ whole genome shotgun (WGS) entry which is preliminary data.</text>
</comment>
<gene>
    <name evidence="7" type="ORF">D9613_000541</name>
</gene>